<evidence type="ECO:0000313" key="3">
    <source>
        <dbReference type="EMBL" id="OJT02489.1"/>
    </source>
</evidence>
<comment type="caution">
    <text evidence="3">The sequence shown here is derived from an EMBL/GenBank/DDBJ whole genome shotgun (WGS) entry which is preliminary data.</text>
</comment>
<dbReference type="OrthoDB" id="2756779at2759"/>
<dbReference type="AlphaFoldDB" id="A0A1M2V4D8"/>
<keyword evidence="1" id="KW-0175">Coiled coil</keyword>
<feature type="compositionally biased region" description="Low complexity" evidence="2">
    <location>
        <begin position="273"/>
        <end position="283"/>
    </location>
</feature>
<gene>
    <name evidence="3" type="ORF">TRAPUB_6985</name>
</gene>
<feature type="region of interest" description="Disordered" evidence="2">
    <location>
        <begin position="394"/>
        <end position="419"/>
    </location>
</feature>
<feature type="coiled-coil region" evidence="1">
    <location>
        <begin position="108"/>
        <end position="184"/>
    </location>
</feature>
<protein>
    <submittedName>
        <fullName evidence="3">Uncharacterized protein</fullName>
    </submittedName>
</protein>
<feature type="region of interest" description="Disordered" evidence="2">
    <location>
        <begin position="212"/>
        <end position="244"/>
    </location>
</feature>
<feature type="compositionally biased region" description="Gly residues" evidence="2">
    <location>
        <begin position="34"/>
        <end position="44"/>
    </location>
</feature>
<feature type="region of interest" description="Disordered" evidence="2">
    <location>
        <begin position="1"/>
        <end position="101"/>
    </location>
</feature>
<feature type="region of interest" description="Disordered" evidence="2">
    <location>
        <begin position="273"/>
        <end position="298"/>
    </location>
</feature>
<reference evidence="3 4" key="1">
    <citation type="submission" date="2016-10" db="EMBL/GenBank/DDBJ databases">
        <title>Genome sequence of the basidiomycete white-rot fungus Trametes pubescens.</title>
        <authorList>
            <person name="Makela M.R."/>
            <person name="Granchi Z."/>
            <person name="Peng M."/>
            <person name="De Vries R.P."/>
            <person name="Grigoriev I."/>
            <person name="Riley R."/>
            <person name="Hilden K."/>
        </authorList>
    </citation>
    <scope>NUCLEOTIDE SEQUENCE [LARGE SCALE GENOMIC DNA]</scope>
    <source>
        <strain evidence="3 4">FBCC735</strain>
    </source>
</reference>
<evidence type="ECO:0000256" key="2">
    <source>
        <dbReference type="SAM" id="MobiDB-lite"/>
    </source>
</evidence>
<evidence type="ECO:0000256" key="1">
    <source>
        <dbReference type="SAM" id="Coils"/>
    </source>
</evidence>
<accession>A0A1M2V4D8</accession>
<feature type="compositionally biased region" description="Low complexity" evidence="2">
    <location>
        <begin position="228"/>
        <end position="239"/>
    </location>
</feature>
<name>A0A1M2V4D8_TRAPU</name>
<organism evidence="3 4">
    <name type="scientific">Trametes pubescens</name>
    <name type="common">White-rot fungus</name>
    <dbReference type="NCBI Taxonomy" id="154538"/>
    <lineage>
        <taxon>Eukaryota</taxon>
        <taxon>Fungi</taxon>
        <taxon>Dikarya</taxon>
        <taxon>Basidiomycota</taxon>
        <taxon>Agaricomycotina</taxon>
        <taxon>Agaricomycetes</taxon>
        <taxon>Polyporales</taxon>
        <taxon>Polyporaceae</taxon>
        <taxon>Trametes</taxon>
    </lineage>
</organism>
<proteinExistence type="predicted"/>
<feature type="compositionally biased region" description="Low complexity" evidence="2">
    <location>
        <begin position="60"/>
        <end position="83"/>
    </location>
</feature>
<dbReference type="Proteomes" id="UP000184267">
    <property type="component" value="Unassembled WGS sequence"/>
</dbReference>
<dbReference type="EMBL" id="MNAD01001667">
    <property type="protein sequence ID" value="OJT02489.1"/>
    <property type="molecule type" value="Genomic_DNA"/>
</dbReference>
<keyword evidence="4" id="KW-1185">Reference proteome</keyword>
<sequence length="721" mass="78253">MSYRGRTRSPPDGDDFTVVHTKRGHADMDSYDSSGGGGSGGSSHPGGYSQSGYPPPGPPFNNFGPNMGNYGPNGPNYGPNYGPQGFGPPPGNYPSSNMGMDSSGWERAANAYRELAEARQQQAALAAELGDAKAKQHDLRARLRDRDHLIDEAQSKIAALTLERDGLRKEVDGLNDEIKALQRDVPRRNNAPRGFVPHAHDNGWTGVARGRGAPTTPAIAPGPPAPGPARTTGPAAVAGPGPPHHAPLAASIHAPVVTTAAQDVTMTDAAATTATPAGPVPAGGAPGPAGNGPPPPEVNAELEAELRALPPNQREVRRIRELKGKPDEALEYSGQPLSAWYRCWISPPPDMAGAYTEMDFDEEGSDDDDDHTPGVDMVLADPIDRFAPHMTGAATLKEENRARSKGSGPPDPLPSTDNPAFGPWAGTYIRSVVQAHNLRWWALVEWDEEAMRFYKFIVPIYNNPAHVRPEGIRFLMHVQSADSARIKQYQEKPAPRPEFAPRDALGRYPEANATVSNIWRFFRAAAVNAWPQGMRTASGADPEGNGFAVPHLGDCRAFFLLWHLVPQRKRKNPHHSHDVRILALVVELFSIAGWYRRIVEIGEYVAIPQSAPIRYPFGSDDASHIHLAAWFCTHGLGLHDEIIKSLHHWAVVTRNARDRREPLDDSPWDTAPSSLEAVTTAAATAPIVKYDELAWGERLLETHESNHGDFDELIDADDVDD</sequence>
<evidence type="ECO:0000313" key="4">
    <source>
        <dbReference type="Proteomes" id="UP000184267"/>
    </source>
</evidence>